<evidence type="ECO:0000313" key="2">
    <source>
        <dbReference type="Proteomes" id="UP000665181"/>
    </source>
</evidence>
<accession>A0A8I1WIJ9</accession>
<gene>
    <name evidence="1" type="ORF">J5227_21220</name>
</gene>
<sequence>MNEVFYTEPFSDHRRDQINLTTVGGSISYDLKGNPCFHFPTAEARNEYLSRKFKEKGREAK</sequence>
<dbReference type="OrthoDB" id="48231at2"/>
<reference evidence="1" key="1">
    <citation type="submission" date="2021-03" db="EMBL/GenBank/DDBJ databases">
        <title>Isolation of Bacillus subtilis from fermented food sample.</title>
        <authorList>
            <person name="Lakshmanan V."/>
            <person name="Athira K."/>
            <person name="Rajagopal K."/>
        </authorList>
    </citation>
    <scope>NUCLEOTIDE SEQUENCE</scope>
    <source>
        <strain evidence="1">S1</strain>
    </source>
</reference>
<dbReference type="EMBL" id="JAGFPW010000032">
    <property type="protein sequence ID" value="MBO3796761.1"/>
    <property type="molecule type" value="Genomic_DNA"/>
</dbReference>
<organism evidence="1 2">
    <name type="scientific">Bacillus subtilis</name>
    <dbReference type="NCBI Taxonomy" id="1423"/>
    <lineage>
        <taxon>Bacteria</taxon>
        <taxon>Bacillati</taxon>
        <taxon>Bacillota</taxon>
        <taxon>Bacilli</taxon>
        <taxon>Bacillales</taxon>
        <taxon>Bacillaceae</taxon>
        <taxon>Bacillus</taxon>
    </lineage>
</organism>
<proteinExistence type="predicted"/>
<dbReference type="AlphaFoldDB" id="A0A8I1WIJ9"/>
<dbReference type="Proteomes" id="UP000665181">
    <property type="component" value="Unassembled WGS sequence"/>
</dbReference>
<protein>
    <submittedName>
        <fullName evidence="1">Uncharacterized protein</fullName>
    </submittedName>
</protein>
<dbReference type="RefSeq" id="WP_017696744.1">
    <property type="nucleotide sequence ID" value="NZ_CAJNPU010000010.1"/>
</dbReference>
<comment type="caution">
    <text evidence="1">The sequence shown here is derived from an EMBL/GenBank/DDBJ whole genome shotgun (WGS) entry which is preliminary data.</text>
</comment>
<name>A0A8I1WIJ9_BACIU</name>
<evidence type="ECO:0000313" key="1">
    <source>
        <dbReference type="EMBL" id="MBO3796761.1"/>
    </source>
</evidence>